<keyword evidence="5" id="KW-1185">Reference proteome</keyword>
<keyword evidence="1" id="KW-0343">GTPase activation</keyword>
<dbReference type="GO" id="GO:0031267">
    <property type="term" value="F:small GTPase binding"/>
    <property type="evidence" value="ECO:0007669"/>
    <property type="project" value="TreeGrafter"/>
</dbReference>
<evidence type="ECO:0000313" key="5">
    <source>
        <dbReference type="Proteomes" id="UP000201728"/>
    </source>
</evidence>
<keyword evidence="3" id="KW-0677">Repeat</keyword>
<sequence>MHFLIKNLDQQSYDDFLESFNAIPDYATALDLNDNDLGNQPNKTIIAALEILASKKSINSLYLTQNNLHEKTAEELVEIFAAIPANITALDLSLNHLGNYSEEELGMILKAIPPHVKKLNLSENGFWQNASALIEGVAALNYVHELNLSFNKFDKMTADNLIALMKSLPNNITALKLIGNRFANKTKAEWVNIMAAVKPTVISFHPGVLPADIFFAFRAFPKGVREIYLDGSLLYGFPGQLLGQAFMALSENVDLLSLNSAALGRGRDGVLANALKYLNPSVRKLILQNNQLFNKNTRALIELMKSIPLTVSDLNLADNNIGARPSTEVAEIIEALHERIKTLDLAGNGLFQHIKTNVLSNNNNDDLFPEDNEAVCKIFAAIPYNVTSLSLARTVFIPAKIKWIAEALKALHKNLDIIRLHEVEFDKLSIAELEQLKNALPQIKTAYLSYHEVCQMTEEARQTLWAMLPNAATILFVDSDGMELGNTPYEKTNLAREFGFKAVPSLLSCVGFFIKETDIKMNDAPVPEELKTVPQRDEGFKF</sequence>
<dbReference type="GO" id="GO:0005829">
    <property type="term" value="C:cytosol"/>
    <property type="evidence" value="ECO:0007669"/>
    <property type="project" value="TreeGrafter"/>
</dbReference>
<name>A0A222P5M4_9GAMM</name>
<dbReference type="OrthoDB" id="5634474at2"/>
<accession>A0A222P5M4</accession>
<dbReference type="GO" id="GO:0005096">
    <property type="term" value="F:GTPase activator activity"/>
    <property type="evidence" value="ECO:0007669"/>
    <property type="project" value="UniProtKB-KW"/>
</dbReference>
<evidence type="ECO:0000256" key="3">
    <source>
        <dbReference type="ARBA" id="ARBA00022737"/>
    </source>
</evidence>
<dbReference type="KEGG" id="lcd:clem_13090"/>
<dbReference type="Proteomes" id="UP000201728">
    <property type="component" value="Chromosome"/>
</dbReference>
<dbReference type="PANTHER" id="PTHR24113:SF12">
    <property type="entry name" value="RAN GTPASE-ACTIVATING PROTEIN 1"/>
    <property type="match status" value="1"/>
</dbReference>
<reference evidence="5" key="1">
    <citation type="submission" date="2016-07" db="EMBL/GenBank/DDBJ databases">
        <authorList>
            <person name="Florea S."/>
            <person name="Webb J.S."/>
            <person name="Jaromczyk J."/>
            <person name="Schardl C.L."/>
        </authorList>
    </citation>
    <scope>NUCLEOTIDE SEQUENCE [LARGE SCALE GENOMIC DNA]</scope>
    <source>
        <strain evidence="5">CDC-D5610</strain>
    </source>
</reference>
<dbReference type="GO" id="GO:0006913">
    <property type="term" value="P:nucleocytoplasmic transport"/>
    <property type="evidence" value="ECO:0007669"/>
    <property type="project" value="TreeGrafter"/>
</dbReference>
<dbReference type="PANTHER" id="PTHR24113">
    <property type="entry name" value="RAN GTPASE-ACTIVATING PROTEIN 1"/>
    <property type="match status" value="1"/>
</dbReference>
<dbReference type="SUPFAM" id="SSF52047">
    <property type="entry name" value="RNI-like"/>
    <property type="match status" value="2"/>
</dbReference>
<dbReference type="InterPro" id="IPR032675">
    <property type="entry name" value="LRR_dom_sf"/>
</dbReference>
<dbReference type="AlphaFoldDB" id="A0A222P5M4"/>
<gene>
    <name evidence="4" type="ORF">clem_13090</name>
</gene>
<proteinExistence type="predicted"/>
<evidence type="ECO:0000256" key="1">
    <source>
        <dbReference type="ARBA" id="ARBA00022468"/>
    </source>
</evidence>
<dbReference type="GO" id="GO:0048471">
    <property type="term" value="C:perinuclear region of cytoplasm"/>
    <property type="evidence" value="ECO:0007669"/>
    <property type="project" value="TreeGrafter"/>
</dbReference>
<organism evidence="4 5">
    <name type="scientific">Legionella clemsonensis</name>
    <dbReference type="NCBI Taxonomy" id="1867846"/>
    <lineage>
        <taxon>Bacteria</taxon>
        <taxon>Pseudomonadati</taxon>
        <taxon>Pseudomonadota</taxon>
        <taxon>Gammaproteobacteria</taxon>
        <taxon>Legionellales</taxon>
        <taxon>Legionellaceae</taxon>
        <taxon>Legionella</taxon>
    </lineage>
</organism>
<dbReference type="InterPro" id="IPR027038">
    <property type="entry name" value="RanGap"/>
</dbReference>
<protein>
    <recommendedName>
        <fullName evidence="6">Leucine Rich repeats (2 copies)</fullName>
    </recommendedName>
</protein>
<dbReference type="EMBL" id="CP016397">
    <property type="protein sequence ID" value="ASQ47151.1"/>
    <property type="molecule type" value="Genomic_DNA"/>
</dbReference>
<keyword evidence="2" id="KW-0433">Leucine-rich repeat</keyword>
<evidence type="ECO:0000313" key="4">
    <source>
        <dbReference type="EMBL" id="ASQ47151.1"/>
    </source>
</evidence>
<evidence type="ECO:0000256" key="2">
    <source>
        <dbReference type="ARBA" id="ARBA00022614"/>
    </source>
</evidence>
<dbReference type="Gene3D" id="3.80.10.10">
    <property type="entry name" value="Ribonuclease Inhibitor"/>
    <property type="match status" value="2"/>
</dbReference>
<dbReference type="RefSeq" id="WP_094091923.1">
    <property type="nucleotide sequence ID" value="NZ_CP016397.1"/>
</dbReference>
<evidence type="ECO:0008006" key="6">
    <source>
        <dbReference type="Google" id="ProtNLM"/>
    </source>
</evidence>